<feature type="domain" description="Luciferase-like" evidence="1">
    <location>
        <begin position="14"/>
        <end position="258"/>
    </location>
</feature>
<gene>
    <name evidence="2" type="ORF">FHX46_004486</name>
</gene>
<dbReference type="InterPro" id="IPR050564">
    <property type="entry name" value="F420-G6PD/mer"/>
</dbReference>
<comment type="caution">
    <text evidence="2">The sequence shown here is derived from an EMBL/GenBank/DDBJ whole genome shotgun (WGS) entry which is preliminary data.</text>
</comment>
<dbReference type="EMBL" id="JAANOU010000001">
    <property type="protein sequence ID" value="NIH81956.1"/>
    <property type="molecule type" value="Genomic_DNA"/>
</dbReference>
<dbReference type="InterPro" id="IPR019922">
    <property type="entry name" value="Lucif-like_OxRdatse_MSMEG_4141"/>
</dbReference>
<dbReference type="PANTHER" id="PTHR43244">
    <property type="match status" value="1"/>
</dbReference>
<dbReference type="Pfam" id="PF00296">
    <property type="entry name" value="Bac_luciferase"/>
    <property type="match status" value="1"/>
</dbReference>
<dbReference type="NCBIfam" id="TIGR03620">
    <property type="entry name" value="F420_MSMEG_4141"/>
    <property type="match status" value="1"/>
</dbReference>
<evidence type="ECO:0000313" key="2">
    <source>
        <dbReference type="EMBL" id="NIH81956.1"/>
    </source>
</evidence>
<protein>
    <submittedName>
        <fullName evidence="2">F420-dependent oxidoreductase</fullName>
    </submittedName>
</protein>
<organism evidence="2 3">
    <name type="scientific">Amycolatopsis viridis</name>
    <dbReference type="NCBI Taxonomy" id="185678"/>
    <lineage>
        <taxon>Bacteria</taxon>
        <taxon>Bacillati</taxon>
        <taxon>Actinomycetota</taxon>
        <taxon>Actinomycetes</taxon>
        <taxon>Pseudonocardiales</taxon>
        <taxon>Pseudonocardiaceae</taxon>
        <taxon>Amycolatopsis</taxon>
    </lineage>
</organism>
<dbReference type="InterPro" id="IPR036661">
    <property type="entry name" value="Luciferase-like_sf"/>
</dbReference>
<dbReference type="Proteomes" id="UP000754495">
    <property type="component" value="Unassembled WGS sequence"/>
</dbReference>
<evidence type="ECO:0000313" key="3">
    <source>
        <dbReference type="Proteomes" id="UP000754495"/>
    </source>
</evidence>
<dbReference type="PANTHER" id="PTHR43244:SF2">
    <property type="entry name" value="CONSERVED HYPOTHETICAL ALANINE AND PROLINE-RICH PROTEIN"/>
    <property type="match status" value="1"/>
</dbReference>
<proteinExistence type="predicted"/>
<accession>A0ABX0SYB5</accession>
<dbReference type="RefSeq" id="WP_167118513.1">
    <property type="nucleotide sequence ID" value="NZ_JAANOU010000001.1"/>
</dbReference>
<reference evidence="2 3" key="1">
    <citation type="submission" date="2020-03" db="EMBL/GenBank/DDBJ databases">
        <title>Sequencing the genomes of 1000 actinobacteria strains.</title>
        <authorList>
            <person name="Klenk H.-P."/>
        </authorList>
    </citation>
    <scope>NUCLEOTIDE SEQUENCE [LARGE SCALE GENOMIC DNA]</scope>
    <source>
        <strain evidence="2 3">DSM 45668</strain>
    </source>
</reference>
<dbReference type="Gene3D" id="3.20.20.30">
    <property type="entry name" value="Luciferase-like domain"/>
    <property type="match status" value="1"/>
</dbReference>
<dbReference type="SUPFAM" id="SSF51679">
    <property type="entry name" value="Bacterial luciferase-like"/>
    <property type="match status" value="1"/>
</dbReference>
<evidence type="ECO:0000259" key="1">
    <source>
        <dbReference type="Pfam" id="PF00296"/>
    </source>
</evidence>
<sequence length="296" mass="31349">MKSVGVWLYGGYPATVDVEREQLARIDALGYASVWMGETIGGRDAFVRSAVFLGATSRIAVGTGIANVWARPAPTAQAAARSVADAHPGRFVLGLGIGHPYQAESTGQSYAKPLTAMREYLSRMDDEAAANPPAAPFSRVLAAIGPKMLELSRDAADGAHPFAMPVEHTAFARKILGPGKLLIPHQAVLLSTDPAQARAKAREMARQILQVKAYAKAWRDFGYGDEVTDRLADALVAWGDEETIARRVREQLDAGADQVLISPTGVDLPGAADQLARLAPALTAQTALTALPEVSA</sequence>
<dbReference type="InterPro" id="IPR011251">
    <property type="entry name" value="Luciferase-like_dom"/>
</dbReference>
<keyword evidence="3" id="KW-1185">Reference proteome</keyword>
<name>A0ABX0SYB5_9PSEU</name>